<dbReference type="Pfam" id="PF05419">
    <property type="entry name" value="GUN4"/>
    <property type="match status" value="1"/>
</dbReference>
<dbReference type="FunFam" id="1.10.10.1770:FF:000001">
    <property type="entry name" value="Tetrapyrrole-binding protein, chloroplastic"/>
    <property type="match status" value="1"/>
</dbReference>
<evidence type="ECO:0000313" key="4">
    <source>
        <dbReference type="Proteomes" id="UP000095767"/>
    </source>
</evidence>
<feature type="region of interest" description="Disordered" evidence="1">
    <location>
        <begin position="227"/>
        <end position="271"/>
    </location>
</feature>
<evidence type="ECO:0000313" key="3">
    <source>
        <dbReference type="EMBL" id="OEL19856.1"/>
    </source>
</evidence>
<dbReference type="GO" id="GO:0009507">
    <property type="term" value="C:chloroplast"/>
    <property type="evidence" value="ECO:0007669"/>
    <property type="project" value="TreeGrafter"/>
</dbReference>
<dbReference type="InterPro" id="IPR037215">
    <property type="entry name" value="GUN4-like_sf"/>
</dbReference>
<dbReference type="GO" id="GO:0010019">
    <property type="term" value="P:chloroplast-nucleus signaling pathway"/>
    <property type="evidence" value="ECO:0007669"/>
    <property type="project" value="TreeGrafter"/>
</dbReference>
<proteinExistence type="predicted"/>
<evidence type="ECO:0000256" key="1">
    <source>
        <dbReference type="SAM" id="MobiDB-lite"/>
    </source>
</evidence>
<dbReference type="Gene3D" id="1.25.40.620">
    <property type="match status" value="1"/>
</dbReference>
<feature type="compositionally biased region" description="Low complexity" evidence="1">
    <location>
        <begin position="237"/>
        <end position="246"/>
    </location>
</feature>
<dbReference type="FunFam" id="1.25.40.620:FF:000001">
    <property type="entry name" value="Tetrapyrrole-binding protein, chloroplastic"/>
    <property type="match status" value="1"/>
</dbReference>
<dbReference type="PANTHER" id="PTHR34800:SF1">
    <property type="entry name" value="TETRAPYRROLE-BINDING PROTEIN, CHLOROPLASTIC"/>
    <property type="match status" value="1"/>
</dbReference>
<dbReference type="PANTHER" id="PTHR34800">
    <property type="entry name" value="TETRAPYRROLE-BINDING PROTEIN, CHLOROPLASTIC"/>
    <property type="match status" value="1"/>
</dbReference>
<dbReference type="EMBL" id="LWDX02052379">
    <property type="protein sequence ID" value="OEL19856.1"/>
    <property type="molecule type" value="Genomic_DNA"/>
</dbReference>
<feature type="compositionally biased region" description="Basic and acidic residues" evidence="1">
    <location>
        <begin position="249"/>
        <end position="271"/>
    </location>
</feature>
<keyword evidence="4" id="KW-1185">Reference proteome</keyword>
<dbReference type="AlphaFoldDB" id="A0A1E5V3W5"/>
<feature type="compositionally biased region" description="Acidic residues" evidence="1">
    <location>
        <begin position="227"/>
        <end position="236"/>
    </location>
</feature>
<dbReference type="OrthoDB" id="4835at2759"/>
<reference evidence="3 4" key="1">
    <citation type="submission" date="2016-09" db="EMBL/GenBank/DDBJ databases">
        <title>The draft genome of Dichanthelium oligosanthes: A C3 panicoid grass species.</title>
        <authorList>
            <person name="Studer A.J."/>
            <person name="Schnable J.C."/>
            <person name="Brutnell T.P."/>
        </authorList>
    </citation>
    <scope>NUCLEOTIDE SEQUENCE [LARGE SCALE GENOMIC DNA]</scope>
    <source>
        <strain evidence="4">cv. Kellogg 1175</strain>
        <tissue evidence="3">Leaf</tissue>
    </source>
</reference>
<sequence>MANASLQSFLLPQHHSFVNTGGSHESSPSALFRLSTNNSGSISFRLYSNTSPSVTTTSTANSSALTPVTQAAAADSPPTPSIDLLGRQLAAGDYRQADETTRALLIELAGESARRRGYVFFSEVQFISTEDLHAIDNLWKEHSNGKFGYSVQRRLWEKSRRDFTRFFIKVGWMKKLDTEIEQYNYRAFPEEFMWEMKDDTPEGHLPLTNALRGTQLLGNLLTHPAFEEESQEDEATAESITAAATTGQSKDDNKGTERPKFMRDFKPDYSF</sequence>
<organism evidence="3 4">
    <name type="scientific">Dichanthelium oligosanthes</name>
    <dbReference type="NCBI Taxonomy" id="888268"/>
    <lineage>
        <taxon>Eukaryota</taxon>
        <taxon>Viridiplantae</taxon>
        <taxon>Streptophyta</taxon>
        <taxon>Embryophyta</taxon>
        <taxon>Tracheophyta</taxon>
        <taxon>Spermatophyta</taxon>
        <taxon>Magnoliopsida</taxon>
        <taxon>Liliopsida</taxon>
        <taxon>Poales</taxon>
        <taxon>Poaceae</taxon>
        <taxon>PACMAD clade</taxon>
        <taxon>Panicoideae</taxon>
        <taxon>Panicodae</taxon>
        <taxon>Paniceae</taxon>
        <taxon>Dichantheliinae</taxon>
        <taxon>Dichanthelium</taxon>
    </lineage>
</organism>
<dbReference type="SUPFAM" id="SSF140869">
    <property type="entry name" value="GUN4-like"/>
    <property type="match status" value="1"/>
</dbReference>
<protein>
    <submittedName>
        <fullName evidence="3">Tetrapyrrole-binding protein, chloroplastic</fullName>
    </submittedName>
</protein>
<dbReference type="GO" id="GO:0046906">
    <property type="term" value="F:tetrapyrrole binding"/>
    <property type="evidence" value="ECO:0007669"/>
    <property type="project" value="TreeGrafter"/>
</dbReference>
<dbReference type="Proteomes" id="UP000095767">
    <property type="component" value="Unassembled WGS sequence"/>
</dbReference>
<dbReference type="CDD" id="cd16383">
    <property type="entry name" value="GUN4"/>
    <property type="match status" value="1"/>
</dbReference>
<comment type="caution">
    <text evidence="3">The sequence shown here is derived from an EMBL/GenBank/DDBJ whole genome shotgun (WGS) entry which is preliminary data.</text>
</comment>
<feature type="domain" description="GUN4-like" evidence="2">
    <location>
        <begin position="84"/>
        <end position="224"/>
    </location>
</feature>
<name>A0A1E5V3W5_9POAL</name>
<gene>
    <name evidence="3" type="ORF">BAE44_0019127</name>
</gene>
<dbReference type="InterPro" id="IPR008629">
    <property type="entry name" value="GUN4-like"/>
</dbReference>
<accession>A0A1E5V3W5</accession>
<evidence type="ECO:0000259" key="2">
    <source>
        <dbReference type="Pfam" id="PF05419"/>
    </source>
</evidence>
<dbReference type="STRING" id="888268.A0A1E5V3W5"/>
<dbReference type="Gene3D" id="1.10.10.1770">
    <property type="entry name" value="Gun4-like"/>
    <property type="match status" value="1"/>
</dbReference>